<proteinExistence type="predicted"/>
<organism evidence="1 2">
    <name type="scientific">Gluconacetobacter diazotrophicus</name>
    <name type="common">Acetobacter diazotrophicus</name>
    <dbReference type="NCBI Taxonomy" id="33996"/>
    <lineage>
        <taxon>Bacteria</taxon>
        <taxon>Pseudomonadati</taxon>
        <taxon>Pseudomonadota</taxon>
        <taxon>Alphaproteobacteria</taxon>
        <taxon>Acetobacterales</taxon>
        <taxon>Acetobacteraceae</taxon>
        <taxon>Gluconacetobacter</taxon>
    </lineage>
</organism>
<gene>
    <name evidence="1" type="ORF">HLH33_06555</name>
</gene>
<dbReference type="EMBL" id="JABEQG010000008">
    <property type="protein sequence ID" value="MBB2155970.1"/>
    <property type="molecule type" value="Genomic_DNA"/>
</dbReference>
<comment type="caution">
    <text evidence="1">The sequence shown here is derived from an EMBL/GenBank/DDBJ whole genome shotgun (WGS) entry which is preliminary data.</text>
</comment>
<dbReference type="RefSeq" id="WP_183115638.1">
    <property type="nucleotide sequence ID" value="NZ_JABEQG010000008.1"/>
</dbReference>
<reference evidence="1 2" key="1">
    <citation type="submission" date="2020-04" db="EMBL/GenBank/DDBJ databases">
        <title>Description of novel Gluconacetobacter.</title>
        <authorList>
            <person name="Sombolestani A."/>
        </authorList>
    </citation>
    <scope>NUCLEOTIDE SEQUENCE [LARGE SCALE GENOMIC DNA]</scope>
    <source>
        <strain evidence="1 2">LMG 7603</strain>
    </source>
</reference>
<dbReference type="AlphaFoldDB" id="A0A7W4FDX8"/>
<dbReference type="Proteomes" id="UP000550787">
    <property type="component" value="Unassembled WGS sequence"/>
</dbReference>
<name>A0A7W4FDX8_GLUDI</name>
<accession>A0A7W4FDX8</accession>
<evidence type="ECO:0000313" key="2">
    <source>
        <dbReference type="Proteomes" id="UP000550787"/>
    </source>
</evidence>
<sequence>MSGFLHEVDYWLFGARRARSQPLYALVEGAEGAQALAADLARAGRPGGVTRLDPSATLRDAPYDFIACDLRPHAGHNLILADLAGLLAPGGGMRITVAAASCDMPGLFGLLDRAGLQAASLIPPLLYDPDAFQPDPGPYSCLPTVPDRMRAAVGESLAGDVPAHVVYARRAGDDIGWADPMDRAAVPILRDGSGVELVRRIRLEDDRLPVTLGTRIVALKVPPQTRGLVPLLDGTRTVADLVAIMVSRGVPAERFDAIWRTMFATLSGLNQVLLQAPP</sequence>
<protein>
    <submittedName>
        <fullName evidence="1">Uncharacterized protein</fullName>
    </submittedName>
</protein>
<evidence type="ECO:0000313" key="1">
    <source>
        <dbReference type="EMBL" id="MBB2155970.1"/>
    </source>
</evidence>